<organism evidence="4 5">
    <name type="scientific">Halopelagius fulvigenes</name>
    <dbReference type="NCBI Taxonomy" id="1198324"/>
    <lineage>
        <taxon>Archaea</taxon>
        <taxon>Methanobacteriati</taxon>
        <taxon>Methanobacteriota</taxon>
        <taxon>Stenosarchaea group</taxon>
        <taxon>Halobacteria</taxon>
        <taxon>Halobacteriales</taxon>
        <taxon>Haloferacaceae</taxon>
    </lineage>
</organism>
<sequence length="140" mass="15814">MSSRDWIDREEQWARGNWMDTFSLLGQYLQTKLDRPIGIETRVNGEVRQDSDTPDLFFDVPELISTASDFFTLHPGDVIATGTPPGTASETVEFEKWGEEVSDLALDPGDTGEIGYRHLHRLPSLEARDETPFGTTARER</sequence>
<dbReference type="RefSeq" id="WP_379694785.1">
    <property type="nucleotide sequence ID" value="NZ_JBHSXH010000011.1"/>
</dbReference>
<reference evidence="4 5" key="1">
    <citation type="journal article" date="2019" name="Int. J. Syst. Evol. Microbiol.">
        <title>The Global Catalogue of Microorganisms (GCM) 10K type strain sequencing project: providing services to taxonomists for standard genome sequencing and annotation.</title>
        <authorList>
            <consortium name="The Broad Institute Genomics Platform"/>
            <consortium name="The Broad Institute Genome Sequencing Center for Infectious Disease"/>
            <person name="Wu L."/>
            <person name="Ma J."/>
        </authorList>
    </citation>
    <scope>NUCLEOTIDE SEQUENCE [LARGE SCALE GENOMIC DNA]</scope>
    <source>
        <strain evidence="4 5">YIM 94188</strain>
    </source>
</reference>
<dbReference type="EMBL" id="JBHSXH010000011">
    <property type="protein sequence ID" value="MFC6825009.1"/>
    <property type="molecule type" value="Genomic_DNA"/>
</dbReference>
<dbReference type="Pfam" id="PF01557">
    <property type="entry name" value="FAA_hydrolase"/>
    <property type="match status" value="1"/>
</dbReference>
<feature type="domain" description="Fumarylacetoacetase-like C-terminal" evidence="3">
    <location>
        <begin position="1"/>
        <end position="116"/>
    </location>
</feature>
<evidence type="ECO:0000256" key="2">
    <source>
        <dbReference type="ARBA" id="ARBA00022723"/>
    </source>
</evidence>
<evidence type="ECO:0000313" key="5">
    <source>
        <dbReference type="Proteomes" id="UP001596408"/>
    </source>
</evidence>
<comment type="similarity">
    <text evidence="1">Belongs to the FAH family.</text>
</comment>
<comment type="caution">
    <text evidence="4">The sequence shown here is derived from an EMBL/GenBank/DDBJ whole genome shotgun (WGS) entry which is preliminary data.</text>
</comment>
<evidence type="ECO:0000313" key="4">
    <source>
        <dbReference type="EMBL" id="MFC6825009.1"/>
    </source>
</evidence>
<dbReference type="Proteomes" id="UP001596408">
    <property type="component" value="Unassembled WGS sequence"/>
</dbReference>
<dbReference type="GO" id="GO:0044281">
    <property type="term" value="P:small molecule metabolic process"/>
    <property type="evidence" value="ECO:0007669"/>
    <property type="project" value="UniProtKB-ARBA"/>
</dbReference>
<evidence type="ECO:0000259" key="3">
    <source>
        <dbReference type="Pfam" id="PF01557"/>
    </source>
</evidence>
<dbReference type="SUPFAM" id="SSF56529">
    <property type="entry name" value="FAH"/>
    <property type="match status" value="1"/>
</dbReference>
<keyword evidence="2" id="KW-0479">Metal-binding</keyword>
<gene>
    <name evidence="4" type="ORF">ACFQEV_08395</name>
</gene>
<accession>A0ABD5TWW8</accession>
<proteinExistence type="inferred from homology"/>
<dbReference type="PANTHER" id="PTHR42796">
    <property type="entry name" value="FUMARYLACETOACETATE HYDROLASE DOMAIN-CONTAINING PROTEIN 2A-RELATED"/>
    <property type="match status" value="1"/>
</dbReference>
<dbReference type="PANTHER" id="PTHR42796:SF4">
    <property type="entry name" value="FUMARYLACETOACETATE HYDROLASE DOMAIN-CONTAINING PROTEIN 2A"/>
    <property type="match status" value="1"/>
</dbReference>
<dbReference type="InterPro" id="IPR011234">
    <property type="entry name" value="Fumarylacetoacetase-like_C"/>
</dbReference>
<evidence type="ECO:0000256" key="1">
    <source>
        <dbReference type="ARBA" id="ARBA00010211"/>
    </source>
</evidence>
<protein>
    <submittedName>
        <fullName evidence="4">Fumarylacetoacetate hydrolase family protein</fullName>
    </submittedName>
</protein>
<dbReference type="Gene3D" id="3.90.850.10">
    <property type="entry name" value="Fumarylacetoacetase-like, C-terminal domain"/>
    <property type="match status" value="1"/>
</dbReference>
<keyword evidence="4" id="KW-0378">Hydrolase</keyword>
<dbReference type="InterPro" id="IPR051121">
    <property type="entry name" value="FAH"/>
</dbReference>
<keyword evidence="5" id="KW-1185">Reference proteome</keyword>
<dbReference type="InterPro" id="IPR036663">
    <property type="entry name" value="Fumarylacetoacetase_C_sf"/>
</dbReference>
<dbReference type="AlphaFoldDB" id="A0ABD5TWW8"/>
<dbReference type="GO" id="GO:0046872">
    <property type="term" value="F:metal ion binding"/>
    <property type="evidence" value="ECO:0007669"/>
    <property type="project" value="UniProtKB-KW"/>
</dbReference>
<dbReference type="GO" id="GO:0016787">
    <property type="term" value="F:hydrolase activity"/>
    <property type="evidence" value="ECO:0007669"/>
    <property type="project" value="UniProtKB-KW"/>
</dbReference>
<name>A0ABD5TWW8_9EURY</name>